<keyword evidence="2" id="KW-0449">Lipoprotein</keyword>
<dbReference type="EMBL" id="CP028923">
    <property type="protein sequence ID" value="QCK14113.1"/>
    <property type="molecule type" value="Genomic_DNA"/>
</dbReference>
<dbReference type="AlphaFoldDB" id="A0A4D7JG90"/>
<organism evidence="2 3">
    <name type="scientific">Mangrovivirga cuniculi</name>
    <dbReference type="NCBI Taxonomy" id="2715131"/>
    <lineage>
        <taxon>Bacteria</taxon>
        <taxon>Pseudomonadati</taxon>
        <taxon>Bacteroidota</taxon>
        <taxon>Cytophagia</taxon>
        <taxon>Cytophagales</taxon>
        <taxon>Mangrovivirgaceae</taxon>
        <taxon>Mangrovivirga</taxon>
    </lineage>
</organism>
<dbReference type="Gene3D" id="1.25.40.390">
    <property type="match status" value="1"/>
</dbReference>
<protein>
    <submittedName>
        <fullName evidence="2">SusD/RagB family nutrient-binding outer membrane lipoprotein</fullName>
    </submittedName>
</protein>
<dbReference type="SUPFAM" id="SSF48452">
    <property type="entry name" value="TPR-like"/>
    <property type="match status" value="1"/>
</dbReference>
<dbReference type="RefSeq" id="WP_137089706.1">
    <property type="nucleotide sequence ID" value="NZ_CP028923.1"/>
</dbReference>
<dbReference type="OrthoDB" id="973072at2"/>
<keyword evidence="3" id="KW-1185">Reference proteome</keyword>
<accession>A0A4D7JG90</accession>
<gene>
    <name evidence="2" type="ORF">DCC35_04785</name>
</gene>
<dbReference type="Proteomes" id="UP000298616">
    <property type="component" value="Chromosome"/>
</dbReference>
<dbReference type="Pfam" id="PF12771">
    <property type="entry name" value="SusD-like_2"/>
    <property type="match status" value="1"/>
</dbReference>
<feature type="signal peptide" evidence="1">
    <location>
        <begin position="1"/>
        <end position="22"/>
    </location>
</feature>
<dbReference type="InterPro" id="IPR011990">
    <property type="entry name" value="TPR-like_helical_dom_sf"/>
</dbReference>
<dbReference type="PROSITE" id="PS51257">
    <property type="entry name" value="PROKAR_LIPOPROTEIN"/>
    <property type="match status" value="1"/>
</dbReference>
<name>A0A4D7JG90_9BACT</name>
<feature type="chain" id="PRO_5020363346" evidence="1">
    <location>
        <begin position="23"/>
        <end position="476"/>
    </location>
</feature>
<dbReference type="KEGG" id="fpf:DCC35_04785"/>
<reference evidence="2 3" key="1">
    <citation type="submission" date="2018-04" db="EMBL/GenBank/DDBJ databases">
        <title>Complete genome uncultured novel isolate.</title>
        <authorList>
            <person name="Merlino G."/>
        </authorList>
    </citation>
    <scope>NUCLEOTIDE SEQUENCE [LARGE SCALE GENOMIC DNA]</scope>
    <source>
        <strain evidence="3">R1DC9</strain>
    </source>
</reference>
<sequence length="476" mass="52368">MKISFKILVALFVILGMTTACEDLSEINDNPNNPTRVDPASLFADAQLDLSTLYWGRALNFEFGMLMVQHFAQNEYAEDSRYNQNVSTFNGSWNGLYSRPMMDLMEAKKLVENQREQFGDAVTDNRLAALTIMEVFGMQAITDLWGDVPYSEAFQVNEFPNPSYDAQSTIYADLISKLNNAINSIDENASGFSAGDNLYGGDMAMWKKFGNSLKLRMGMRLADVESTTASTVVSEAIASGVFESNADAAYLVFGSDQRIANPFYIDETVNARDDFAISLTLTDYMEASNDPRLEYYAKPTPSGDIVGMPYGLTDGEAFELKGSTSRPADAIRQATAPAKLMTYSEVLFLQAEAVERGYVSGTAVDLFNDAILASMEDWGVDGADAATYAAARVAAYPSMDWEQAIGEEKWVALYTNGLEAFAEWRRLDYPQLTVPEAAVITEIPTRALYTSDELGNNANSVPEANSLTGSVYWDVN</sequence>
<evidence type="ECO:0000313" key="3">
    <source>
        <dbReference type="Proteomes" id="UP000298616"/>
    </source>
</evidence>
<proteinExistence type="predicted"/>
<dbReference type="InterPro" id="IPR041662">
    <property type="entry name" value="SusD-like_2"/>
</dbReference>
<evidence type="ECO:0000313" key="2">
    <source>
        <dbReference type="EMBL" id="QCK14113.1"/>
    </source>
</evidence>
<evidence type="ECO:0000256" key="1">
    <source>
        <dbReference type="SAM" id="SignalP"/>
    </source>
</evidence>
<keyword evidence="1" id="KW-0732">Signal</keyword>